<proteinExistence type="predicted"/>
<dbReference type="GeneID" id="25907909"/>
<reference evidence="2 3" key="1">
    <citation type="submission" date="2011-02" db="EMBL/GenBank/DDBJ databases">
        <title>The Genome Sequence of Sphaeroforma arctica JP610.</title>
        <authorList>
            <consortium name="The Broad Institute Genome Sequencing Platform"/>
            <person name="Russ C."/>
            <person name="Cuomo C."/>
            <person name="Young S.K."/>
            <person name="Zeng Q."/>
            <person name="Gargeya S."/>
            <person name="Alvarado L."/>
            <person name="Berlin A."/>
            <person name="Chapman S.B."/>
            <person name="Chen Z."/>
            <person name="Freedman E."/>
            <person name="Gellesch M."/>
            <person name="Goldberg J."/>
            <person name="Griggs A."/>
            <person name="Gujja S."/>
            <person name="Heilman E."/>
            <person name="Heiman D."/>
            <person name="Howarth C."/>
            <person name="Mehta T."/>
            <person name="Neiman D."/>
            <person name="Pearson M."/>
            <person name="Roberts A."/>
            <person name="Saif S."/>
            <person name="Shea T."/>
            <person name="Shenoy N."/>
            <person name="Sisk P."/>
            <person name="Stolte C."/>
            <person name="Sykes S."/>
            <person name="White J."/>
            <person name="Yandava C."/>
            <person name="Burger G."/>
            <person name="Gray M.W."/>
            <person name="Holland P.W.H."/>
            <person name="King N."/>
            <person name="Lang F.B.F."/>
            <person name="Roger A.J."/>
            <person name="Ruiz-Trillo I."/>
            <person name="Haas B."/>
            <person name="Nusbaum C."/>
            <person name="Birren B."/>
        </authorList>
    </citation>
    <scope>NUCLEOTIDE SEQUENCE [LARGE SCALE GENOMIC DNA]</scope>
    <source>
        <strain evidence="2 3">JP610</strain>
    </source>
</reference>
<keyword evidence="1" id="KW-0175">Coiled coil</keyword>
<gene>
    <name evidence="2" type="ORF">SARC_07405</name>
</gene>
<evidence type="ECO:0000313" key="2">
    <source>
        <dbReference type="EMBL" id="KNC80233.1"/>
    </source>
</evidence>
<evidence type="ECO:0000256" key="1">
    <source>
        <dbReference type="SAM" id="Coils"/>
    </source>
</evidence>
<name>A0A0L0FWA5_9EUKA</name>
<accession>A0A0L0FWA5</accession>
<dbReference type="RefSeq" id="XP_014154135.1">
    <property type="nucleotide sequence ID" value="XM_014298660.1"/>
</dbReference>
<keyword evidence="3" id="KW-1185">Reference proteome</keyword>
<protein>
    <submittedName>
        <fullName evidence="2">Uncharacterized protein</fullName>
    </submittedName>
</protein>
<dbReference type="AlphaFoldDB" id="A0A0L0FWA5"/>
<dbReference type="Proteomes" id="UP000054560">
    <property type="component" value="Unassembled WGS sequence"/>
</dbReference>
<evidence type="ECO:0000313" key="3">
    <source>
        <dbReference type="Proteomes" id="UP000054560"/>
    </source>
</evidence>
<organism evidence="2 3">
    <name type="scientific">Sphaeroforma arctica JP610</name>
    <dbReference type="NCBI Taxonomy" id="667725"/>
    <lineage>
        <taxon>Eukaryota</taxon>
        <taxon>Ichthyosporea</taxon>
        <taxon>Ichthyophonida</taxon>
        <taxon>Sphaeroforma</taxon>
    </lineage>
</organism>
<feature type="coiled-coil region" evidence="1">
    <location>
        <begin position="27"/>
        <end position="110"/>
    </location>
</feature>
<sequence length="111" mass="12759">MESRDDEQRRCEKLTDDMNVIRAYITLATSSEKRRSLELQLLQSEREVANARENLEKMNKSVAQEMRNWGLRDVERALKADMHKHAIANVSSLKQANAQCESLLETLEALG</sequence>
<dbReference type="EMBL" id="KQ242180">
    <property type="protein sequence ID" value="KNC80233.1"/>
    <property type="molecule type" value="Genomic_DNA"/>
</dbReference>